<feature type="domain" description="Amidohydrolase-related" evidence="2">
    <location>
        <begin position="3"/>
        <end position="274"/>
    </location>
</feature>
<sequence length="275" mass="30488">MRVDAHHHLWDLNVRDQDWIDPSWVIRRDYDLSDLADAAVGFDRTVLVQTITVPEETPEFLAIAGESDLVGAVVGWVDLTSPAVADTLAELRTGVNGEWLRGIRHQVQGEADPRWLCRDDVQRGLQAVFDAGLLYELLVLPHQLEASIETVAAFQDHPFVLDHCAKPPIASGSLEPWASSIRELAGFENVTCKLSGLVTEADWAKWTVDDLRPYAEVVLEAFGPSRVMFGSDWPVCLLAASYEDVVEAAEDLTSNFSQEERDQVFGGTAARVYTL</sequence>
<dbReference type="Proteomes" id="UP001521150">
    <property type="component" value="Unassembled WGS sequence"/>
</dbReference>
<dbReference type="PANTHER" id="PTHR43569">
    <property type="entry name" value="AMIDOHYDROLASE"/>
    <property type="match status" value="1"/>
</dbReference>
<dbReference type="PANTHER" id="PTHR43569:SF2">
    <property type="entry name" value="AMIDOHYDROLASE-RELATED DOMAIN-CONTAINING PROTEIN"/>
    <property type="match status" value="1"/>
</dbReference>
<organism evidence="3 4">
    <name type="scientific">Kibdelosporangium philippinense</name>
    <dbReference type="NCBI Taxonomy" id="211113"/>
    <lineage>
        <taxon>Bacteria</taxon>
        <taxon>Bacillati</taxon>
        <taxon>Actinomycetota</taxon>
        <taxon>Actinomycetes</taxon>
        <taxon>Pseudonocardiales</taxon>
        <taxon>Pseudonocardiaceae</taxon>
        <taxon>Kibdelosporangium</taxon>
    </lineage>
</organism>
<dbReference type="SUPFAM" id="SSF51556">
    <property type="entry name" value="Metallo-dependent hydrolases"/>
    <property type="match status" value="1"/>
</dbReference>
<accession>A0ABS8ZU03</accession>
<protein>
    <submittedName>
        <fullName evidence="3">Amidohydrolase family protein</fullName>
    </submittedName>
</protein>
<comment type="caution">
    <text evidence="3">The sequence shown here is derived from an EMBL/GenBank/DDBJ whole genome shotgun (WGS) entry which is preliminary data.</text>
</comment>
<comment type="similarity">
    <text evidence="1">Belongs to the metallo-dependent hydrolases superfamily.</text>
</comment>
<evidence type="ECO:0000313" key="4">
    <source>
        <dbReference type="Proteomes" id="UP001521150"/>
    </source>
</evidence>
<name>A0ABS8ZU03_9PSEU</name>
<evidence type="ECO:0000259" key="2">
    <source>
        <dbReference type="Pfam" id="PF04909"/>
    </source>
</evidence>
<keyword evidence="4" id="KW-1185">Reference proteome</keyword>
<dbReference type="InterPro" id="IPR052350">
    <property type="entry name" value="Metallo-dep_Lactonases"/>
</dbReference>
<dbReference type="InterPro" id="IPR032466">
    <property type="entry name" value="Metal_Hydrolase"/>
</dbReference>
<proteinExistence type="inferred from homology"/>
<evidence type="ECO:0000256" key="1">
    <source>
        <dbReference type="ARBA" id="ARBA00038310"/>
    </source>
</evidence>
<dbReference type="Pfam" id="PF04909">
    <property type="entry name" value="Amidohydro_2"/>
    <property type="match status" value="1"/>
</dbReference>
<reference evidence="3 4" key="1">
    <citation type="submission" date="2021-12" db="EMBL/GenBank/DDBJ databases">
        <title>Genome sequence of Kibdelosporangium philippinense ATCC 49844.</title>
        <authorList>
            <person name="Fedorov E.A."/>
            <person name="Omeragic M."/>
            <person name="Shalygina K.F."/>
            <person name="Maclea K.S."/>
        </authorList>
    </citation>
    <scope>NUCLEOTIDE SEQUENCE [LARGE SCALE GENOMIC DNA]</scope>
    <source>
        <strain evidence="3 4">ATCC 49844</strain>
    </source>
</reference>
<dbReference type="Gene3D" id="3.20.20.140">
    <property type="entry name" value="Metal-dependent hydrolases"/>
    <property type="match status" value="1"/>
</dbReference>
<evidence type="ECO:0000313" key="3">
    <source>
        <dbReference type="EMBL" id="MCE7011181.1"/>
    </source>
</evidence>
<dbReference type="RefSeq" id="WP_233733552.1">
    <property type="nucleotide sequence ID" value="NZ_JAJVCN010000004.1"/>
</dbReference>
<gene>
    <name evidence="3" type="ORF">LWC34_51505</name>
</gene>
<dbReference type="InterPro" id="IPR006680">
    <property type="entry name" value="Amidohydro-rel"/>
</dbReference>
<dbReference type="EMBL" id="JAJVCN010000004">
    <property type="protein sequence ID" value="MCE7011181.1"/>
    <property type="molecule type" value="Genomic_DNA"/>
</dbReference>